<keyword evidence="3" id="KW-1185">Reference proteome</keyword>
<evidence type="ECO:0000313" key="3">
    <source>
        <dbReference type="Proteomes" id="UP000050525"/>
    </source>
</evidence>
<reference evidence="2 3" key="1">
    <citation type="journal article" date="2012" name="Genome Biol.">
        <title>Sequencing three crocodilian genomes to illuminate the evolution of archosaurs and amniotes.</title>
        <authorList>
            <person name="St John J.A."/>
            <person name="Braun E.L."/>
            <person name="Isberg S.R."/>
            <person name="Miles L.G."/>
            <person name="Chong A.Y."/>
            <person name="Gongora J."/>
            <person name="Dalzell P."/>
            <person name="Moran C."/>
            <person name="Bed'hom B."/>
            <person name="Abzhanov A."/>
            <person name="Burgess S.C."/>
            <person name="Cooksey A.M."/>
            <person name="Castoe T.A."/>
            <person name="Crawford N.G."/>
            <person name="Densmore L.D."/>
            <person name="Drew J.C."/>
            <person name="Edwards S.V."/>
            <person name="Faircloth B.C."/>
            <person name="Fujita M.K."/>
            <person name="Greenwold M.J."/>
            <person name="Hoffmann F.G."/>
            <person name="Howard J.M."/>
            <person name="Iguchi T."/>
            <person name="Janes D.E."/>
            <person name="Khan S.Y."/>
            <person name="Kohno S."/>
            <person name="de Koning A.J."/>
            <person name="Lance S.L."/>
            <person name="McCarthy F.M."/>
            <person name="McCormack J.E."/>
            <person name="Merchant M.E."/>
            <person name="Peterson D.G."/>
            <person name="Pollock D.D."/>
            <person name="Pourmand N."/>
            <person name="Raney B.J."/>
            <person name="Roessler K.A."/>
            <person name="Sanford J.R."/>
            <person name="Sawyer R.H."/>
            <person name="Schmidt C.J."/>
            <person name="Triplett E.W."/>
            <person name="Tuberville T.D."/>
            <person name="Venegas-Anaya M."/>
            <person name="Howard J.T."/>
            <person name="Jarvis E.D."/>
            <person name="Guillette L.J.Jr."/>
            <person name="Glenn T.C."/>
            <person name="Green R.E."/>
            <person name="Ray D.A."/>
        </authorList>
    </citation>
    <scope>NUCLEOTIDE SEQUENCE [LARGE SCALE GENOMIC DNA]</scope>
    <source>
        <strain evidence="2">KSC_2009_1</strain>
    </source>
</reference>
<dbReference type="Proteomes" id="UP000050525">
    <property type="component" value="Unassembled WGS sequence"/>
</dbReference>
<dbReference type="AlphaFoldDB" id="A0A151MD37"/>
<comment type="caution">
    <text evidence="2">The sequence shown here is derived from an EMBL/GenBank/DDBJ whole genome shotgun (WGS) entry which is preliminary data.</text>
</comment>
<evidence type="ECO:0000313" key="2">
    <source>
        <dbReference type="EMBL" id="KYO22422.1"/>
    </source>
</evidence>
<organism evidence="2 3">
    <name type="scientific">Alligator mississippiensis</name>
    <name type="common">American alligator</name>
    <dbReference type="NCBI Taxonomy" id="8496"/>
    <lineage>
        <taxon>Eukaryota</taxon>
        <taxon>Metazoa</taxon>
        <taxon>Chordata</taxon>
        <taxon>Craniata</taxon>
        <taxon>Vertebrata</taxon>
        <taxon>Euteleostomi</taxon>
        <taxon>Archelosauria</taxon>
        <taxon>Archosauria</taxon>
        <taxon>Crocodylia</taxon>
        <taxon>Alligatoridae</taxon>
        <taxon>Alligatorinae</taxon>
        <taxon>Alligator</taxon>
    </lineage>
</organism>
<proteinExistence type="predicted"/>
<gene>
    <name evidence="2" type="ORF">Y1Q_0003003</name>
</gene>
<feature type="region of interest" description="Disordered" evidence="1">
    <location>
        <begin position="26"/>
        <end position="61"/>
    </location>
</feature>
<feature type="compositionally biased region" description="Basic and acidic residues" evidence="1">
    <location>
        <begin position="36"/>
        <end position="48"/>
    </location>
</feature>
<sequence>MWESSRKLEAPSQELEKTQYCSESLVRSQFSVPGDQDQRTGMKGESKNRTAASRTTKGQQVSECVQVPGPVSTYPYFRFLPPVSAYPGFEGLL</sequence>
<name>A0A151MD37_ALLMI</name>
<accession>A0A151MD37</accession>
<protein>
    <submittedName>
        <fullName evidence="2">Uncharacterized protein</fullName>
    </submittedName>
</protein>
<feature type="compositionally biased region" description="Polar residues" evidence="1">
    <location>
        <begin position="49"/>
        <end position="61"/>
    </location>
</feature>
<dbReference type="EMBL" id="AKHW03006231">
    <property type="protein sequence ID" value="KYO22422.1"/>
    <property type="molecule type" value="Genomic_DNA"/>
</dbReference>
<evidence type="ECO:0000256" key="1">
    <source>
        <dbReference type="SAM" id="MobiDB-lite"/>
    </source>
</evidence>